<sequence>MSQSFLAATAASAKVATISLGEGLTNTESPLLLELVTKAGLMPVLTGSEAYTFFAPSEQTLQQYKEARPEVLKQLLSQHIVKGTLTTSDLKDGSELTSINGSTIKVYRKKGAVIVNGMRVKEGDKLYTNGVWHQLNGCFTL</sequence>
<dbReference type="Proteomes" id="UP001596405">
    <property type="component" value="Unassembled WGS sequence"/>
</dbReference>
<dbReference type="InterPro" id="IPR050904">
    <property type="entry name" value="Adhesion/Biosynth-related"/>
</dbReference>
<evidence type="ECO:0000313" key="3">
    <source>
        <dbReference type="Proteomes" id="UP001596405"/>
    </source>
</evidence>
<evidence type="ECO:0000259" key="1">
    <source>
        <dbReference type="PROSITE" id="PS50213"/>
    </source>
</evidence>
<feature type="domain" description="FAS1" evidence="1">
    <location>
        <begin position="16"/>
        <end position="139"/>
    </location>
</feature>
<dbReference type="PROSITE" id="PS50213">
    <property type="entry name" value="FAS1"/>
    <property type="match status" value="1"/>
</dbReference>
<dbReference type="PANTHER" id="PTHR10900:SF77">
    <property type="entry name" value="FI19380P1"/>
    <property type="match status" value="1"/>
</dbReference>
<organism evidence="2 3">
    <name type="scientific">Rufibacter roseus</name>
    <dbReference type="NCBI Taxonomy" id="1567108"/>
    <lineage>
        <taxon>Bacteria</taxon>
        <taxon>Pseudomonadati</taxon>
        <taxon>Bacteroidota</taxon>
        <taxon>Cytophagia</taxon>
        <taxon>Cytophagales</taxon>
        <taxon>Hymenobacteraceae</taxon>
        <taxon>Rufibacter</taxon>
    </lineage>
</organism>
<accession>A0ABW2DHR2</accession>
<dbReference type="InterPro" id="IPR036378">
    <property type="entry name" value="FAS1_dom_sf"/>
</dbReference>
<dbReference type="Pfam" id="PF02469">
    <property type="entry name" value="Fasciclin"/>
    <property type="match status" value="1"/>
</dbReference>
<dbReference type="InterPro" id="IPR000782">
    <property type="entry name" value="FAS1_domain"/>
</dbReference>
<dbReference type="Gene3D" id="2.30.180.10">
    <property type="entry name" value="FAS1 domain"/>
    <property type="match status" value="1"/>
</dbReference>
<protein>
    <submittedName>
        <fullName evidence="2">Fasciclin domain-containing protein</fullName>
    </submittedName>
</protein>
<keyword evidence="3" id="KW-1185">Reference proteome</keyword>
<proteinExistence type="predicted"/>
<reference evidence="3" key="1">
    <citation type="journal article" date="2019" name="Int. J. Syst. Evol. Microbiol.">
        <title>The Global Catalogue of Microorganisms (GCM) 10K type strain sequencing project: providing services to taxonomists for standard genome sequencing and annotation.</title>
        <authorList>
            <consortium name="The Broad Institute Genomics Platform"/>
            <consortium name="The Broad Institute Genome Sequencing Center for Infectious Disease"/>
            <person name="Wu L."/>
            <person name="Ma J."/>
        </authorList>
    </citation>
    <scope>NUCLEOTIDE SEQUENCE [LARGE SCALE GENOMIC DNA]</scope>
    <source>
        <strain evidence="3">CGMCC 4.7393</strain>
    </source>
</reference>
<dbReference type="RefSeq" id="WP_066622502.1">
    <property type="nucleotide sequence ID" value="NZ_JBHSYQ010000003.1"/>
</dbReference>
<dbReference type="PANTHER" id="PTHR10900">
    <property type="entry name" value="PERIOSTIN-RELATED"/>
    <property type="match status" value="1"/>
</dbReference>
<comment type="caution">
    <text evidence="2">The sequence shown here is derived from an EMBL/GenBank/DDBJ whole genome shotgun (WGS) entry which is preliminary data.</text>
</comment>
<dbReference type="SMART" id="SM00554">
    <property type="entry name" value="FAS1"/>
    <property type="match status" value="1"/>
</dbReference>
<name>A0ABW2DHR2_9BACT</name>
<dbReference type="EMBL" id="JBHSYQ010000003">
    <property type="protein sequence ID" value="MFC6996570.1"/>
    <property type="molecule type" value="Genomic_DNA"/>
</dbReference>
<dbReference type="SUPFAM" id="SSF82153">
    <property type="entry name" value="FAS1 domain"/>
    <property type="match status" value="1"/>
</dbReference>
<evidence type="ECO:0000313" key="2">
    <source>
        <dbReference type="EMBL" id="MFC6996570.1"/>
    </source>
</evidence>
<gene>
    <name evidence="2" type="ORF">ACFQHR_02985</name>
</gene>